<dbReference type="InterPro" id="IPR011333">
    <property type="entry name" value="SKP1/BTB/POZ_sf"/>
</dbReference>
<dbReference type="PANTHER" id="PTHR47843:SF5">
    <property type="entry name" value="BTB_POZ DOMAIN PROTEIN"/>
    <property type="match status" value="1"/>
</dbReference>
<organism evidence="3 4">
    <name type="scientific">Polytolypa hystricis (strain UAMH7299)</name>
    <dbReference type="NCBI Taxonomy" id="1447883"/>
    <lineage>
        <taxon>Eukaryota</taxon>
        <taxon>Fungi</taxon>
        <taxon>Dikarya</taxon>
        <taxon>Ascomycota</taxon>
        <taxon>Pezizomycotina</taxon>
        <taxon>Eurotiomycetes</taxon>
        <taxon>Eurotiomycetidae</taxon>
        <taxon>Onygenales</taxon>
        <taxon>Onygenales incertae sedis</taxon>
        <taxon>Polytolypa</taxon>
    </lineage>
</organism>
<feature type="domain" description="BTB" evidence="2">
    <location>
        <begin position="95"/>
        <end position="154"/>
    </location>
</feature>
<dbReference type="SUPFAM" id="SSF54695">
    <property type="entry name" value="POZ domain"/>
    <property type="match status" value="1"/>
</dbReference>
<dbReference type="OrthoDB" id="6359816at2759"/>
<evidence type="ECO:0000256" key="1">
    <source>
        <dbReference type="SAM" id="MobiDB-lite"/>
    </source>
</evidence>
<dbReference type="CDD" id="cd18186">
    <property type="entry name" value="BTB_POZ_ZBTB_KLHL-like"/>
    <property type="match status" value="1"/>
</dbReference>
<proteinExistence type="predicted"/>
<evidence type="ECO:0000313" key="4">
    <source>
        <dbReference type="Proteomes" id="UP000224634"/>
    </source>
</evidence>
<sequence length="365" mass="42991">MTQAEENAPDSATDRSNVELGEEKEEEIEKEEEVEKEEEKETEKGAEKETEKGTEKGTEKETEKEKREETKTEEEKESTARLSLTELLAKIAEPTDFTICCAGREYKVHSKVLTIRSRYFERVLKGKFLESQTRKIELVDEDPEAAELLISFIYGVISAYHWNPRQTLKWDPTRLTFAGLKEIPKSRSYKWNFVYDMLDRVWDTPPLPGLKILHQYALIDKFDLFFLRKWAIMQVIYWFAISPCNDKLVDMLREIYEGTTGNYTILRDNVLWVLKKKVHLWMDNDRFFEFLREDADLLAELFKWVVKRERTVEKAIEVEVLAEELEIIWGTDSITFAVEKKLHLHGEMREKWLARDVKSAKGSDV</sequence>
<gene>
    <name evidence="3" type="ORF">AJ80_06454</name>
</gene>
<comment type="caution">
    <text evidence="3">The sequence shown here is derived from an EMBL/GenBank/DDBJ whole genome shotgun (WGS) entry which is preliminary data.</text>
</comment>
<reference evidence="3 4" key="1">
    <citation type="submission" date="2017-10" db="EMBL/GenBank/DDBJ databases">
        <title>Comparative genomics in systemic dimorphic fungi from Ajellomycetaceae.</title>
        <authorList>
            <person name="Munoz J.F."/>
            <person name="Mcewen J.G."/>
            <person name="Clay O.K."/>
            <person name="Cuomo C.A."/>
        </authorList>
    </citation>
    <scope>NUCLEOTIDE SEQUENCE [LARGE SCALE GENOMIC DNA]</scope>
    <source>
        <strain evidence="3 4">UAMH7299</strain>
    </source>
</reference>
<dbReference type="InterPro" id="IPR000210">
    <property type="entry name" value="BTB/POZ_dom"/>
</dbReference>
<evidence type="ECO:0000259" key="2">
    <source>
        <dbReference type="PROSITE" id="PS50097"/>
    </source>
</evidence>
<feature type="region of interest" description="Disordered" evidence="1">
    <location>
        <begin position="1"/>
        <end position="80"/>
    </location>
</feature>
<dbReference type="Gene3D" id="3.30.710.10">
    <property type="entry name" value="Potassium Channel Kv1.1, Chain A"/>
    <property type="match status" value="1"/>
</dbReference>
<dbReference type="EMBL" id="PDNA01000108">
    <property type="protein sequence ID" value="PGH13082.1"/>
    <property type="molecule type" value="Genomic_DNA"/>
</dbReference>
<dbReference type="PANTHER" id="PTHR47843">
    <property type="entry name" value="BTB DOMAIN-CONTAINING PROTEIN-RELATED"/>
    <property type="match status" value="1"/>
</dbReference>
<evidence type="ECO:0000313" key="3">
    <source>
        <dbReference type="EMBL" id="PGH13082.1"/>
    </source>
</evidence>
<dbReference type="SMART" id="SM00225">
    <property type="entry name" value="BTB"/>
    <property type="match status" value="1"/>
</dbReference>
<name>A0A2B7XWS8_POLH7</name>
<dbReference type="Proteomes" id="UP000224634">
    <property type="component" value="Unassembled WGS sequence"/>
</dbReference>
<feature type="compositionally biased region" description="Basic and acidic residues" evidence="1">
    <location>
        <begin position="37"/>
        <end position="79"/>
    </location>
</feature>
<dbReference type="STRING" id="1447883.A0A2B7XWS8"/>
<dbReference type="Pfam" id="PF00651">
    <property type="entry name" value="BTB"/>
    <property type="match status" value="1"/>
</dbReference>
<feature type="compositionally biased region" description="Acidic residues" evidence="1">
    <location>
        <begin position="20"/>
        <end position="36"/>
    </location>
</feature>
<keyword evidence="4" id="KW-1185">Reference proteome</keyword>
<accession>A0A2B7XWS8</accession>
<protein>
    <recommendedName>
        <fullName evidence="2">BTB domain-containing protein</fullName>
    </recommendedName>
</protein>
<dbReference type="PROSITE" id="PS50097">
    <property type="entry name" value="BTB"/>
    <property type="match status" value="1"/>
</dbReference>
<dbReference type="AlphaFoldDB" id="A0A2B7XWS8"/>